<sequence length="275" mass="31742">MGNSQRKDADSTASPAVKNPDWMSSIPDGKYISELSIPGTHDSLSLYGGPFIQCQSWKLCSQYEAGIRFVDVRCRHFHNSLPIHHGVKYQYYFFDNVLDDTFHFLQQHPKETILMRVKEEYKAANNTEKFYETVFCYIKEVGPTQFWLHHRIPTLGQVRGKIIILQDYSGPTMGIPYESFCIADKYYLPTLFDMAQKWNSVEENLNSAQYGVCNKIYLTFCTGASWGAYPNAVADRINYRLYNYLESKGKKKIRWGIIALDFPGAELVQLIIYSN</sequence>
<dbReference type="InterPro" id="IPR000909">
    <property type="entry name" value="PLipase_C_PInositol-sp_X_dom"/>
</dbReference>
<protein>
    <submittedName>
        <fullName evidence="4">Uncharacterized protein LOC115474807</fullName>
    </submittedName>
</protein>
<dbReference type="CDD" id="cd08586">
    <property type="entry name" value="PI-PLCc_BcPLC_like"/>
    <property type="match status" value="1"/>
</dbReference>
<dbReference type="SUPFAM" id="SSF51695">
    <property type="entry name" value="PLC-like phosphodiesterases"/>
    <property type="match status" value="1"/>
</dbReference>
<dbReference type="PANTHER" id="PTHR13593">
    <property type="match status" value="1"/>
</dbReference>
<dbReference type="GO" id="GO:0008081">
    <property type="term" value="F:phosphoric diester hydrolase activity"/>
    <property type="evidence" value="ECO:0007669"/>
    <property type="project" value="InterPro"/>
</dbReference>
<evidence type="ECO:0000313" key="4">
    <source>
        <dbReference type="RefSeq" id="XP_030066330.1"/>
    </source>
</evidence>
<dbReference type="Pfam" id="PF00388">
    <property type="entry name" value="PI-PLC-X"/>
    <property type="match status" value="1"/>
</dbReference>
<dbReference type="SMART" id="SM00148">
    <property type="entry name" value="PLCXc"/>
    <property type="match status" value="1"/>
</dbReference>
<dbReference type="InterPro" id="IPR017946">
    <property type="entry name" value="PLC-like_Pdiesterase_TIM-brl"/>
</dbReference>
<dbReference type="PROSITE" id="PS50007">
    <property type="entry name" value="PIPLC_X_DOMAIN"/>
    <property type="match status" value="1"/>
</dbReference>
<dbReference type="GO" id="GO:0006629">
    <property type="term" value="P:lipid metabolic process"/>
    <property type="evidence" value="ECO:0007669"/>
    <property type="project" value="InterPro"/>
</dbReference>
<dbReference type="OrthoDB" id="1046782at2759"/>
<evidence type="ECO:0000259" key="2">
    <source>
        <dbReference type="SMART" id="SM00148"/>
    </source>
</evidence>
<dbReference type="AlphaFoldDB" id="A0A6P7YSU2"/>
<dbReference type="Gene3D" id="3.20.20.190">
    <property type="entry name" value="Phosphatidylinositol (PI) phosphodiesterase"/>
    <property type="match status" value="1"/>
</dbReference>
<dbReference type="GeneID" id="115474807"/>
<evidence type="ECO:0000313" key="3">
    <source>
        <dbReference type="Proteomes" id="UP000515156"/>
    </source>
</evidence>
<accession>A0A6P7YSU2</accession>
<organism evidence="3 4">
    <name type="scientific">Microcaecilia unicolor</name>
    <dbReference type="NCBI Taxonomy" id="1415580"/>
    <lineage>
        <taxon>Eukaryota</taxon>
        <taxon>Metazoa</taxon>
        <taxon>Chordata</taxon>
        <taxon>Craniata</taxon>
        <taxon>Vertebrata</taxon>
        <taxon>Euteleostomi</taxon>
        <taxon>Amphibia</taxon>
        <taxon>Gymnophiona</taxon>
        <taxon>Siphonopidae</taxon>
        <taxon>Microcaecilia</taxon>
    </lineage>
</organism>
<name>A0A6P7YSU2_9AMPH</name>
<keyword evidence="3" id="KW-1185">Reference proteome</keyword>
<evidence type="ECO:0000256" key="1">
    <source>
        <dbReference type="SAM" id="MobiDB-lite"/>
    </source>
</evidence>
<reference evidence="4" key="1">
    <citation type="submission" date="2025-08" db="UniProtKB">
        <authorList>
            <consortium name="RefSeq"/>
        </authorList>
    </citation>
    <scope>IDENTIFICATION</scope>
</reference>
<dbReference type="InterPro" id="IPR051057">
    <property type="entry name" value="PI-PLC_domain"/>
</dbReference>
<dbReference type="RefSeq" id="XP_030066330.1">
    <property type="nucleotide sequence ID" value="XM_030210470.1"/>
</dbReference>
<proteinExistence type="predicted"/>
<dbReference type="KEGG" id="muo:115474807"/>
<gene>
    <name evidence="4" type="primary">LOC115474807</name>
</gene>
<dbReference type="PANTHER" id="PTHR13593:SF113">
    <property type="entry name" value="SI:DKEY-266F7.9"/>
    <property type="match status" value="1"/>
</dbReference>
<feature type="compositionally biased region" description="Basic and acidic residues" evidence="1">
    <location>
        <begin position="1"/>
        <end position="10"/>
    </location>
</feature>
<dbReference type="InParanoid" id="A0A6P7YSU2"/>
<feature type="region of interest" description="Disordered" evidence="1">
    <location>
        <begin position="1"/>
        <end position="21"/>
    </location>
</feature>
<dbReference type="Proteomes" id="UP000515156">
    <property type="component" value="Chromosome 7"/>
</dbReference>
<feature type="domain" description="Phosphatidylinositol-specific phospholipase C X" evidence="2">
    <location>
        <begin position="28"/>
        <end position="167"/>
    </location>
</feature>